<dbReference type="Proteomes" id="UP000247702">
    <property type="component" value="Unassembled WGS sequence"/>
</dbReference>
<name>A0A2Z6S5M9_9GLOM</name>
<protein>
    <recommendedName>
        <fullName evidence="5">SAM domain-containing protein</fullName>
    </recommendedName>
</protein>
<dbReference type="EMBL" id="BLAL01000087">
    <property type="protein sequence ID" value="GES85027.1"/>
    <property type="molecule type" value="Genomic_DNA"/>
</dbReference>
<proteinExistence type="predicted"/>
<dbReference type="AlphaFoldDB" id="A0A2Z6S5M9"/>
<reference evidence="3" key="2">
    <citation type="submission" date="2019-10" db="EMBL/GenBank/DDBJ databases">
        <title>Conservation and host-specific expression of non-tandemly repeated heterogenous ribosome RNA gene in arbuscular mycorrhizal fungi.</title>
        <authorList>
            <person name="Maeda T."/>
            <person name="Kobayashi Y."/>
            <person name="Nakagawa T."/>
            <person name="Ezawa T."/>
            <person name="Yamaguchi K."/>
            <person name="Bino T."/>
            <person name="Nishimoto Y."/>
            <person name="Shigenobu S."/>
            <person name="Kawaguchi M."/>
        </authorList>
    </citation>
    <scope>NUCLEOTIDE SEQUENCE</scope>
    <source>
        <strain evidence="3">HR1</strain>
    </source>
</reference>
<keyword evidence="1" id="KW-0472">Membrane</keyword>
<evidence type="ECO:0000313" key="4">
    <source>
        <dbReference type="Proteomes" id="UP000247702"/>
    </source>
</evidence>
<dbReference type="Proteomes" id="UP000615446">
    <property type="component" value="Unassembled WGS sequence"/>
</dbReference>
<evidence type="ECO:0000313" key="2">
    <source>
        <dbReference type="EMBL" id="GBC09821.1"/>
    </source>
</evidence>
<reference evidence="2 4" key="1">
    <citation type="submission" date="2017-11" db="EMBL/GenBank/DDBJ databases">
        <title>The genome of Rhizophagus clarus HR1 reveals common genetic basis of auxotrophy among arbuscular mycorrhizal fungi.</title>
        <authorList>
            <person name="Kobayashi Y."/>
        </authorList>
    </citation>
    <scope>NUCLEOTIDE SEQUENCE [LARGE SCALE GENOMIC DNA]</scope>
    <source>
        <strain evidence="2 4">HR1</strain>
    </source>
</reference>
<evidence type="ECO:0008006" key="5">
    <source>
        <dbReference type="Google" id="ProtNLM"/>
    </source>
</evidence>
<dbReference type="EMBL" id="BEXD01004331">
    <property type="protein sequence ID" value="GBC09821.1"/>
    <property type="molecule type" value="Genomic_DNA"/>
</dbReference>
<feature type="transmembrane region" description="Helical" evidence="1">
    <location>
        <begin position="168"/>
        <end position="188"/>
    </location>
</feature>
<accession>A0A2Z6S5M9</accession>
<keyword evidence="1" id="KW-0812">Transmembrane</keyword>
<evidence type="ECO:0000313" key="3">
    <source>
        <dbReference type="EMBL" id="GES85027.1"/>
    </source>
</evidence>
<dbReference type="InterPro" id="IPR013761">
    <property type="entry name" value="SAM/pointed_sf"/>
</dbReference>
<dbReference type="Gene3D" id="1.10.150.50">
    <property type="entry name" value="Transcription Factor, Ets-1"/>
    <property type="match status" value="1"/>
</dbReference>
<evidence type="ECO:0000256" key="1">
    <source>
        <dbReference type="SAM" id="Phobius"/>
    </source>
</evidence>
<keyword evidence="1" id="KW-1133">Transmembrane helix</keyword>
<organism evidence="2 4">
    <name type="scientific">Rhizophagus clarus</name>
    <dbReference type="NCBI Taxonomy" id="94130"/>
    <lineage>
        <taxon>Eukaryota</taxon>
        <taxon>Fungi</taxon>
        <taxon>Fungi incertae sedis</taxon>
        <taxon>Mucoromycota</taxon>
        <taxon>Glomeromycotina</taxon>
        <taxon>Glomeromycetes</taxon>
        <taxon>Glomerales</taxon>
        <taxon>Glomeraceae</taxon>
        <taxon>Rhizophagus</taxon>
    </lineage>
</organism>
<keyword evidence="4" id="KW-1185">Reference proteome</keyword>
<comment type="caution">
    <text evidence="2">The sequence shown here is derived from an EMBL/GenBank/DDBJ whole genome shotgun (WGS) entry which is preliminary data.</text>
</comment>
<gene>
    <name evidence="3" type="ORF">RCL2_001211600</name>
    <name evidence="2" type="ORF">RclHR1_09140001</name>
</gene>
<dbReference type="OrthoDB" id="10486078at2759"/>
<sequence length="269" mass="31349">MMSEYNTSTSVMEKNVLMKAKQVQNFKTTELINFLCKEESLDLIQDDYDIIRNERVSGRDFLKITEKKLINYGMKGGPASRLAEFAKELTERQLDHSTRNFIESQNKVSGNCEIMNTEVISVKIRPVFDMTYSASYQPYMSRHEFNDRVCQLNEILKKRQEDRTPTCLVLLPSILPVIGHIALIADVVQRNKKMMKSFKDLITKFNREDYGKLDWKITQNCRKGVHIHIGFIEITNREEVIGFHGRGIDSFHGREADYYGRESDLNEIF</sequence>